<accession>A0A821TSX7</accession>
<name>A0A821TSX7_9NEOP</name>
<keyword evidence="3" id="KW-1185">Reference proteome</keyword>
<proteinExistence type="inferred from homology"/>
<sequence>MFKFPARIITILSTYQRYRNISITSQLLKGIGIMKVGTHDGVFHCDEVLACYMLKHLPEYSDAEIVRTRDLEKLKMCDIVVDVGAEFNHERKRYDHHQREFKETLSTIKPDLGNKYKIKLSSAGLIYAFYGENIIQSLAPKECPLHPDNLQIIFKKVYEHFIEEMDAIDNGVPMTDKEEPKYKIRTHLSARVGKLNPEWNTMQTANVDELFEKAMKMVSEEFLHVVNYFISVWLPARDFVKTALETRFEVHKSGKILEFKERFPWKEHLFDLEEEMGLIGEVNYVVFNDKPNSWRVQAIPVAPVSFVTRKPLHEKWWGVRDDLLSDIAGIKDCVFCHSTGFIGGNCTREGAIAMAEASLNA</sequence>
<dbReference type="GO" id="GO:0005634">
    <property type="term" value="C:nucleus"/>
    <property type="evidence" value="ECO:0007669"/>
    <property type="project" value="TreeGrafter"/>
</dbReference>
<dbReference type="GO" id="GO:0005737">
    <property type="term" value="C:cytoplasm"/>
    <property type="evidence" value="ECO:0007669"/>
    <property type="project" value="TreeGrafter"/>
</dbReference>
<evidence type="ECO:0000313" key="3">
    <source>
        <dbReference type="Proteomes" id="UP000663880"/>
    </source>
</evidence>
<dbReference type="PANTHER" id="PTHR11215">
    <property type="entry name" value="METAL DEPENDENT HYDROLASE - RELATED"/>
    <property type="match status" value="1"/>
</dbReference>
<evidence type="ECO:0000256" key="1">
    <source>
        <dbReference type="ARBA" id="ARBA00010105"/>
    </source>
</evidence>
<gene>
    <name evidence="2" type="ORF">PMACD_LOCUS9582</name>
</gene>
<dbReference type="Proteomes" id="UP000663880">
    <property type="component" value="Unassembled WGS sequence"/>
</dbReference>
<dbReference type="PANTHER" id="PTHR11215:SF1">
    <property type="entry name" value="MYG1 EXONUCLEASE"/>
    <property type="match status" value="1"/>
</dbReference>
<comment type="similarity">
    <text evidence="1">Belongs to the MYG1 family.</text>
</comment>
<organism evidence="2 3">
    <name type="scientific">Pieris macdunnoughi</name>
    <dbReference type="NCBI Taxonomy" id="345717"/>
    <lineage>
        <taxon>Eukaryota</taxon>
        <taxon>Metazoa</taxon>
        <taxon>Ecdysozoa</taxon>
        <taxon>Arthropoda</taxon>
        <taxon>Hexapoda</taxon>
        <taxon>Insecta</taxon>
        <taxon>Pterygota</taxon>
        <taxon>Neoptera</taxon>
        <taxon>Endopterygota</taxon>
        <taxon>Lepidoptera</taxon>
        <taxon>Glossata</taxon>
        <taxon>Ditrysia</taxon>
        <taxon>Papilionoidea</taxon>
        <taxon>Pieridae</taxon>
        <taxon>Pierinae</taxon>
        <taxon>Pieris</taxon>
    </lineage>
</organism>
<dbReference type="OrthoDB" id="10265310at2759"/>
<dbReference type="EMBL" id="CAJOBZ010000027">
    <property type="protein sequence ID" value="CAF4880781.1"/>
    <property type="molecule type" value="Genomic_DNA"/>
</dbReference>
<dbReference type="Pfam" id="PF03690">
    <property type="entry name" value="MYG1_exonuc"/>
    <property type="match status" value="1"/>
</dbReference>
<comment type="caution">
    <text evidence="2">The sequence shown here is derived from an EMBL/GenBank/DDBJ whole genome shotgun (WGS) entry which is preliminary data.</text>
</comment>
<evidence type="ECO:0000313" key="2">
    <source>
        <dbReference type="EMBL" id="CAF4880781.1"/>
    </source>
</evidence>
<reference evidence="2" key="1">
    <citation type="submission" date="2021-02" db="EMBL/GenBank/DDBJ databases">
        <authorList>
            <person name="Steward A R."/>
        </authorList>
    </citation>
    <scope>NUCLEOTIDE SEQUENCE</scope>
</reference>
<dbReference type="InterPro" id="IPR003226">
    <property type="entry name" value="MYG1_exonuclease"/>
</dbReference>
<protein>
    <submittedName>
        <fullName evidence="2">Uncharacterized protein</fullName>
    </submittedName>
</protein>
<dbReference type="AlphaFoldDB" id="A0A821TSX7"/>